<dbReference type="Pfam" id="PF00753">
    <property type="entry name" value="Lactamase_B"/>
    <property type="match status" value="1"/>
</dbReference>
<dbReference type="GO" id="GO:0004527">
    <property type="term" value="F:exonuclease activity"/>
    <property type="evidence" value="ECO:0007669"/>
    <property type="project" value="UniProtKB-KW"/>
</dbReference>
<feature type="domain" description="Metallo-beta-lactamase" evidence="1">
    <location>
        <begin position="14"/>
        <end position="171"/>
    </location>
</feature>
<reference evidence="2 3" key="1">
    <citation type="submission" date="2016-10" db="EMBL/GenBank/DDBJ databases">
        <authorList>
            <person name="de Groot N.N."/>
        </authorList>
    </citation>
    <scope>NUCLEOTIDE SEQUENCE [LARGE SCALE GENOMIC DNA]</scope>
    <source>
        <strain evidence="2 3">CGMCC 1.6117</strain>
    </source>
</reference>
<proteinExistence type="predicted"/>
<evidence type="ECO:0000313" key="3">
    <source>
        <dbReference type="Proteomes" id="UP000182312"/>
    </source>
</evidence>
<dbReference type="InterPro" id="IPR050698">
    <property type="entry name" value="MBL"/>
</dbReference>
<dbReference type="PANTHER" id="PTHR11203:SF37">
    <property type="entry name" value="INTEGRATOR COMPLEX SUBUNIT 11"/>
    <property type="match status" value="1"/>
</dbReference>
<dbReference type="RefSeq" id="WP_036739503.1">
    <property type="nucleotide sequence ID" value="NZ_FOJO01000006.1"/>
</dbReference>
<keyword evidence="2" id="KW-0540">Nuclease</keyword>
<name>A0A1I0TAY7_9RHOB</name>
<dbReference type="GO" id="GO:0004521">
    <property type="term" value="F:RNA endonuclease activity"/>
    <property type="evidence" value="ECO:0007669"/>
    <property type="project" value="TreeGrafter"/>
</dbReference>
<dbReference type="Gene3D" id="3.60.15.10">
    <property type="entry name" value="Ribonuclease Z/Hydroxyacylglutathione hydrolase-like"/>
    <property type="match status" value="1"/>
</dbReference>
<dbReference type="Proteomes" id="UP000182312">
    <property type="component" value="Unassembled WGS sequence"/>
</dbReference>
<sequence length="358" mass="36681">MSQLTALAGFDAKGPACFLLEMDGTRLLLDLGRGPDDGARPDLAGVGPVDAVLISHGHADHVGSLDWLDRVGNPPVYATAPVRALAQEAALRDAGDLSALRNIDGLAILTGPAGHAPGAVWIRIGGAGGLLYSGDYSAEGGLFPASPLPRAAAAVLDASYGADTADLVGQRAELLAETGARPCLLPAPPAGRGLDMALAFLDAGHEVEICDHIRATAEILTGHDGWLRPGGAGDLARLLARAARLQRDSALRGVMVAAGANCGSGLSQHLGPRALATGVPVVLTGHVSRGSPAAAWLEQGRVTWRRWNVHPDRATLARMLAQCGARHVMPAFASSAQRSALASAFPATGWATGPVLAW</sequence>
<dbReference type="SUPFAM" id="SSF56281">
    <property type="entry name" value="Metallo-hydrolase/oxidoreductase"/>
    <property type="match status" value="1"/>
</dbReference>
<evidence type="ECO:0000313" key="2">
    <source>
        <dbReference type="EMBL" id="SFA48954.1"/>
    </source>
</evidence>
<keyword evidence="2" id="KW-0269">Exonuclease</keyword>
<protein>
    <submittedName>
        <fullName evidence="2">RNA processing exonuclease, beta-lactamase fold, Cft2 family</fullName>
    </submittedName>
</protein>
<dbReference type="SMART" id="SM00849">
    <property type="entry name" value="Lactamase_B"/>
    <property type="match status" value="1"/>
</dbReference>
<dbReference type="InterPro" id="IPR001279">
    <property type="entry name" value="Metallo-B-lactamas"/>
</dbReference>
<dbReference type="OrthoDB" id="9803916at2"/>
<gene>
    <name evidence="2" type="ORF">SAMN04487972_10691</name>
</gene>
<evidence type="ECO:0000259" key="1">
    <source>
        <dbReference type="SMART" id="SM00849"/>
    </source>
</evidence>
<organism evidence="2 3">
    <name type="scientific">Paracoccus halophilus</name>
    <dbReference type="NCBI Taxonomy" id="376733"/>
    <lineage>
        <taxon>Bacteria</taxon>
        <taxon>Pseudomonadati</taxon>
        <taxon>Pseudomonadota</taxon>
        <taxon>Alphaproteobacteria</taxon>
        <taxon>Rhodobacterales</taxon>
        <taxon>Paracoccaceae</taxon>
        <taxon>Paracoccus</taxon>
    </lineage>
</organism>
<accession>A0A1I0TAY7</accession>
<dbReference type="InterPro" id="IPR036866">
    <property type="entry name" value="RibonucZ/Hydroxyglut_hydro"/>
</dbReference>
<dbReference type="AlphaFoldDB" id="A0A1I0TAY7"/>
<dbReference type="PANTHER" id="PTHR11203">
    <property type="entry name" value="CLEAVAGE AND POLYADENYLATION SPECIFICITY FACTOR FAMILY MEMBER"/>
    <property type="match status" value="1"/>
</dbReference>
<keyword evidence="2" id="KW-0378">Hydrolase</keyword>
<dbReference type="EMBL" id="FOJO01000006">
    <property type="protein sequence ID" value="SFA48954.1"/>
    <property type="molecule type" value="Genomic_DNA"/>
</dbReference>